<dbReference type="NCBIfam" id="TIGR00755">
    <property type="entry name" value="ksgA"/>
    <property type="match status" value="1"/>
</dbReference>
<comment type="similarity">
    <text evidence="6 7 8">Belongs to the class I-like SAM-binding methyltransferase superfamily. rRNA adenine N(6)-methyltransferase family.</text>
</comment>
<dbReference type="PROSITE" id="PS01131">
    <property type="entry name" value="RRNA_A_DIMETH"/>
    <property type="match status" value="1"/>
</dbReference>
<keyword evidence="5 7" id="KW-0694">RNA-binding</keyword>
<dbReference type="Pfam" id="PF00398">
    <property type="entry name" value="RrnaAD"/>
    <property type="match status" value="1"/>
</dbReference>
<keyword evidence="1 8" id="KW-0698">rRNA processing</keyword>
<comment type="caution">
    <text evidence="11">The sequence shown here is derived from an EMBL/GenBank/DDBJ whole genome shotgun (WGS) entry which is preliminary data.</text>
</comment>
<feature type="binding site" evidence="7">
    <location>
        <position position="44"/>
    </location>
    <ligand>
        <name>S-adenosyl-L-methionine</name>
        <dbReference type="ChEBI" id="CHEBI:59789"/>
    </ligand>
</feature>
<dbReference type="InterPro" id="IPR029063">
    <property type="entry name" value="SAM-dependent_MTases_sf"/>
</dbReference>
<keyword evidence="2 7" id="KW-0489">Methyltransferase</keyword>
<dbReference type="InterPro" id="IPR011530">
    <property type="entry name" value="rRNA_adenine_dimethylase"/>
</dbReference>
<keyword evidence="4 7" id="KW-0949">S-adenosyl-L-methionine</keyword>
<keyword evidence="3 7" id="KW-0808">Transferase</keyword>
<feature type="region of interest" description="Disordered" evidence="9">
    <location>
        <begin position="1"/>
        <end position="34"/>
    </location>
</feature>
<dbReference type="AlphaFoldDB" id="A0A250X6L8"/>
<evidence type="ECO:0000256" key="5">
    <source>
        <dbReference type="ARBA" id="ARBA00022884"/>
    </source>
</evidence>
<dbReference type="CDD" id="cd02440">
    <property type="entry name" value="AdoMet_MTases"/>
    <property type="match status" value="1"/>
</dbReference>
<feature type="binding site" evidence="7">
    <location>
        <position position="92"/>
    </location>
    <ligand>
        <name>S-adenosyl-L-methionine</name>
        <dbReference type="ChEBI" id="CHEBI:59789"/>
    </ligand>
</feature>
<dbReference type="EMBL" id="BEGY01000035">
    <property type="protein sequence ID" value="GAX78733.1"/>
    <property type="molecule type" value="Genomic_DNA"/>
</dbReference>
<dbReference type="InterPro" id="IPR001737">
    <property type="entry name" value="KsgA/Erm"/>
</dbReference>
<dbReference type="FunFam" id="3.40.50.150:FF:000007">
    <property type="entry name" value="rRNA adenine N(6)-methyltransferase"/>
    <property type="match status" value="1"/>
</dbReference>
<evidence type="ECO:0000256" key="2">
    <source>
        <dbReference type="ARBA" id="ARBA00022603"/>
    </source>
</evidence>
<evidence type="ECO:0000259" key="10">
    <source>
        <dbReference type="SMART" id="SM00650"/>
    </source>
</evidence>
<proteinExistence type="inferred from homology"/>
<feature type="domain" description="Ribosomal RNA adenine methylase transferase N-terminal" evidence="10">
    <location>
        <begin position="51"/>
        <end position="220"/>
    </location>
</feature>
<name>A0A250X6L8_9CHLO</name>
<dbReference type="PANTHER" id="PTHR11727:SF7">
    <property type="entry name" value="DIMETHYLADENOSINE TRANSFERASE-RELATED"/>
    <property type="match status" value="1"/>
</dbReference>
<evidence type="ECO:0000256" key="1">
    <source>
        <dbReference type="ARBA" id="ARBA00022552"/>
    </source>
</evidence>
<dbReference type="SUPFAM" id="SSF53335">
    <property type="entry name" value="S-adenosyl-L-methionine-dependent methyltransferases"/>
    <property type="match status" value="1"/>
</dbReference>
<dbReference type="PANTHER" id="PTHR11727">
    <property type="entry name" value="DIMETHYLADENOSINE TRANSFERASE"/>
    <property type="match status" value="1"/>
</dbReference>
<sequence>MSSKKGKGVDGLRVAGGVKKGKGSGKQQNSGVSGLEFHKSKGQHILKNPMVVQAIVDKSGVKSTDVVLEIGPGTGNLTMKLLEKAKRVVAIELDPRMVLELQRRVQGTQYENSLQIIHGDFMKVQLPFFDLCVANIPYNISSPLTFKLLAHRPAFRAAVIMYQHEFAMRLVAKPGDTMYCRLAANTQLLARVNHLLKVGKNNFRPPPKVDSSVVRIEPRHPPPPVNFLEWDGLVRLCFGRKNKTLGAIFRQGSTLQALESNYKMYKALHHGLTEGTAHSTSKGIESLASIMMDVEDDAGHVEEEDDDVMEVEGEAGTGSRKGKVTPEFKNKIMGMLTTQGFDQLRSSKMAQEDFLRLLAAFNAEGIHFA</sequence>
<dbReference type="SMART" id="SM00650">
    <property type="entry name" value="rADc"/>
    <property type="match status" value="1"/>
</dbReference>
<dbReference type="OrthoDB" id="74991at2759"/>
<organism evidence="11 12">
    <name type="scientific">Chlamydomonas eustigma</name>
    <dbReference type="NCBI Taxonomy" id="1157962"/>
    <lineage>
        <taxon>Eukaryota</taxon>
        <taxon>Viridiplantae</taxon>
        <taxon>Chlorophyta</taxon>
        <taxon>core chlorophytes</taxon>
        <taxon>Chlorophyceae</taxon>
        <taxon>CS clade</taxon>
        <taxon>Chlamydomonadales</taxon>
        <taxon>Chlamydomonadaceae</taxon>
        <taxon>Chlamydomonas</taxon>
    </lineage>
</organism>
<evidence type="ECO:0000313" key="11">
    <source>
        <dbReference type="EMBL" id="GAX78733.1"/>
    </source>
</evidence>
<feature type="binding site" evidence="7">
    <location>
        <position position="46"/>
    </location>
    <ligand>
        <name>S-adenosyl-L-methionine</name>
        <dbReference type="ChEBI" id="CHEBI:59789"/>
    </ligand>
</feature>
<evidence type="ECO:0000256" key="6">
    <source>
        <dbReference type="ARBA" id="ARBA00061109"/>
    </source>
</evidence>
<dbReference type="Proteomes" id="UP000232323">
    <property type="component" value="Unassembled WGS sequence"/>
</dbReference>
<feature type="binding site" evidence="7">
    <location>
        <position position="135"/>
    </location>
    <ligand>
        <name>S-adenosyl-L-methionine</name>
        <dbReference type="ChEBI" id="CHEBI:59789"/>
    </ligand>
</feature>
<reference evidence="11 12" key="1">
    <citation type="submission" date="2017-08" db="EMBL/GenBank/DDBJ databases">
        <title>Acidophilic green algal genome provides insights into adaptation to an acidic environment.</title>
        <authorList>
            <person name="Hirooka S."/>
            <person name="Hirose Y."/>
            <person name="Kanesaki Y."/>
            <person name="Higuchi S."/>
            <person name="Fujiwara T."/>
            <person name="Onuma R."/>
            <person name="Era A."/>
            <person name="Ohbayashi R."/>
            <person name="Uzuka A."/>
            <person name="Nozaki H."/>
            <person name="Yoshikawa H."/>
            <person name="Miyagishima S.Y."/>
        </authorList>
    </citation>
    <scope>NUCLEOTIDE SEQUENCE [LARGE SCALE GENOMIC DNA]</scope>
    <source>
        <strain evidence="11 12">NIES-2499</strain>
    </source>
</reference>
<protein>
    <recommendedName>
        <fullName evidence="8">rRNA adenine N(6)-methyltransferase</fullName>
        <ecNumber evidence="8">2.1.1.-</ecNumber>
    </recommendedName>
</protein>
<dbReference type="GO" id="GO:0000179">
    <property type="term" value="F:rRNA (adenine-N6,N6-)-dimethyltransferase activity"/>
    <property type="evidence" value="ECO:0007669"/>
    <property type="project" value="UniProtKB-UniRule"/>
</dbReference>
<evidence type="ECO:0000256" key="4">
    <source>
        <dbReference type="ARBA" id="ARBA00022691"/>
    </source>
</evidence>
<evidence type="ECO:0000256" key="3">
    <source>
        <dbReference type="ARBA" id="ARBA00022679"/>
    </source>
</evidence>
<dbReference type="GO" id="GO:0003723">
    <property type="term" value="F:RNA binding"/>
    <property type="evidence" value="ECO:0007669"/>
    <property type="project" value="UniProtKB-UniRule"/>
</dbReference>
<dbReference type="PROSITE" id="PS51689">
    <property type="entry name" value="SAM_RNA_A_N6_MT"/>
    <property type="match status" value="1"/>
</dbReference>
<feature type="binding site" evidence="7">
    <location>
        <position position="71"/>
    </location>
    <ligand>
        <name>S-adenosyl-L-methionine</name>
        <dbReference type="ChEBI" id="CHEBI:59789"/>
    </ligand>
</feature>
<dbReference type="Gene3D" id="3.40.50.150">
    <property type="entry name" value="Vaccinia Virus protein VP39"/>
    <property type="match status" value="1"/>
</dbReference>
<accession>A0A250X6L8</accession>
<gene>
    <name evidence="11" type="ORF">CEUSTIGMA_g6170.t1</name>
</gene>
<dbReference type="Gene3D" id="1.10.8.480">
    <property type="match status" value="1"/>
</dbReference>
<dbReference type="EC" id="2.1.1.-" evidence="8"/>
<feature type="compositionally biased region" description="Low complexity" evidence="9">
    <location>
        <begin position="25"/>
        <end position="34"/>
    </location>
</feature>
<dbReference type="InterPro" id="IPR020598">
    <property type="entry name" value="rRNA_Ade_methylase_Trfase_N"/>
</dbReference>
<dbReference type="STRING" id="1157962.A0A250X6L8"/>
<keyword evidence="12" id="KW-1185">Reference proteome</keyword>
<evidence type="ECO:0000256" key="7">
    <source>
        <dbReference type="PROSITE-ProRule" id="PRU01026"/>
    </source>
</evidence>
<evidence type="ECO:0000313" key="12">
    <source>
        <dbReference type="Proteomes" id="UP000232323"/>
    </source>
</evidence>
<evidence type="ECO:0000256" key="8">
    <source>
        <dbReference type="RuleBase" id="RU362106"/>
    </source>
</evidence>
<dbReference type="InterPro" id="IPR020596">
    <property type="entry name" value="rRNA_Ade_Mease_Trfase_CS"/>
</dbReference>
<evidence type="ECO:0000256" key="9">
    <source>
        <dbReference type="SAM" id="MobiDB-lite"/>
    </source>
</evidence>
<feature type="binding site" evidence="7">
    <location>
        <position position="120"/>
    </location>
    <ligand>
        <name>S-adenosyl-L-methionine</name>
        <dbReference type="ChEBI" id="CHEBI:59789"/>
    </ligand>
</feature>